<keyword evidence="2" id="KW-1185">Reference proteome</keyword>
<protein>
    <submittedName>
        <fullName evidence="1">Uncharacterized protein</fullName>
    </submittedName>
</protein>
<dbReference type="AlphaFoldDB" id="A0A0E0KN76"/>
<sequence length="386" mass="41777">MSLSKDLAEQVEETSYPKRLALLRGLFYWLENVGQEHHFRPWTNQHNTSKQNSYEMCLAVGNIRKRGAAPMSLGLPLCRTNPDKTPNTQQNRWTGRFARPTLVPNASTVHISYPPHAPPSIPARASSCGTGRLKVAEAKVPYYSAAVCVILEGGKSRPACSLCALSSAPVRPASSSSLPARVLVLSGDIVLTRAKKRKRELELLRTALEGAIVESPLAVPISIRGGDLEFNEGSSHSITSDAGSAKAAADNVVHIAHALCKVCAKSPKAVIEFVRRVSPATVGRSIDWDLVHNKDSSKAFNECLWDMVAEHGTTRNELSHARRAAAARALQHKDAVYRVVVFVRELATAEAAIEDVGGMEGSETHMVKAATGQEGWAKYVCGSRSL</sequence>
<dbReference type="HOGENOM" id="CLU_716453_0_0_1"/>
<dbReference type="PANTHER" id="PTHR34194:SF31">
    <property type="entry name" value="OS04G0221000 PROTEIN"/>
    <property type="match status" value="1"/>
</dbReference>
<accession>A0A0E0KN76</accession>
<organism evidence="1">
    <name type="scientific">Oryza punctata</name>
    <name type="common">Red rice</name>
    <dbReference type="NCBI Taxonomy" id="4537"/>
    <lineage>
        <taxon>Eukaryota</taxon>
        <taxon>Viridiplantae</taxon>
        <taxon>Streptophyta</taxon>
        <taxon>Embryophyta</taxon>
        <taxon>Tracheophyta</taxon>
        <taxon>Spermatophyta</taxon>
        <taxon>Magnoliopsida</taxon>
        <taxon>Liliopsida</taxon>
        <taxon>Poales</taxon>
        <taxon>Poaceae</taxon>
        <taxon>BOP clade</taxon>
        <taxon>Oryzoideae</taxon>
        <taxon>Oryzeae</taxon>
        <taxon>Oryzinae</taxon>
        <taxon>Oryza</taxon>
    </lineage>
</organism>
<reference evidence="1" key="2">
    <citation type="submission" date="2018-05" db="EMBL/GenBank/DDBJ databases">
        <title>OpunRS2 (Oryza punctata Reference Sequence Version 2).</title>
        <authorList>
            <person name="Zhang J."/>
            <person name="Kudrna D."/>
            <person name="Lee S."/>
            <person name="Talag J."/>
            <person name="Welchert J."/>
            <person name="Wing R.A."/>
        </authorList>
    </citation>
    <scope>NUCLEOTIDE SEQUENCE [LARGE SCALE GENOMIC DNA]</scope>
</reference>
<proteinExistence type="predicted"/>
<name>A0A0E0KN76_ORYPU</name>
<dbReference type="Gramene" id="OPUNC04G03940.1">
    <property type="protein sequence ID" value="OPUNC04G03940.1"/>
    <property type="gene ID" value="OPUNC04G03940"/>
</dbReference>
<dbReference type="EnsemblPlants" id="OPUNC04G03940.1">
    <property type="protein sequence ID" value="OPUNC04G03940.1"/>
    <property type="gene ID" value="OPUNC04G03940"/>
</dbReference>
<reference evidence="1" key="1">
    <citation type="submission" date="2015-04" db="UniProtKB">
        <authorList>
            <consortium name="EnsemblPlants"/>
        </authorList>
    </citation>
    <scope>IDENTIFICATION</scope>
</reference>
<dbReference type="PANTHER" id="PTHR34194">
    <property type="entry name" value="F14J8.16 PROTEIN"/>
    <property type="match status" value="1"/>
</dbReference>
<evidence type="ECO:0000313" key="1">
    <source>
        <dbReference type="EnsemblPlants" id="OPUNC04G03940.1"/>
    </source>
</evidence>
<evidence type="ECO:0000313" key="2">
    <source>
        <dbReference type="Proteomes" id="UP000026962"/>
    </source>
</evidence>
<dbReference type="Proteomes" id="UP000026962">
    <property type="component" value="Chromosome 4"/>
</dbReference>